<dbReference type="EMBL" id="CAJVAX010000021">
    <property type="protein sequence ID" value="CAG7655718.1"/>
    <property type="molecule type" value="Genomic_DNA"/>
</dbReference>
<feature type="compositionally biased region" description="Basic residues" evidence="1">
    <location>
        <begin position="61"/>
        <end position="70"/>
    </location>
</feature>
<evidence type="ECO:0000256" key="1">
    <source>
        <dbReference type="SAM" id="MobiDB-lite"/>
    </source>
</evidence>
<proteinExistence type="predicted"/>
<feature type="region of interest" description="Disordered" evidence="1">
    <location>
        <begin position="119"/>
        <end position="179"/>
    </location>
</feature>
<protein>
    <submittedName>
        <fullName evidence="2">Uncharacterized protein</fullName>
    </submittedName>
</protein>
<dbReference type="Proteomes" id="UP001153328">
    <property type="component" value="Unassembled WGS sequence"/>
</dbReference>
<comment type="caution">
    <text evidence="2">The sequence shown here is derived from an EMBL/GenBank/DDBJ whole genome shotgun (WGS) entry which is preliminary data.</text>
</comment>
<evidence type="ECO:0000313" key="3">
    <source>
        <dbReference type="Proteomes" id="UP001153328"/>
    </source>
</evidence>
<name>A0A9W4MJT1_9ACTN</name>
<organism evidence="2 3">
    <name type="scientific">Actinacidiphila bryophytorum</name>
    <dbReference type="NCBI Taxonomy" id="1436133"/>
    <lineage>
        <taxon>Bacteria</taxon>
        <taxon>Bacillati</taxon>
        <taxon>Actinomycetota</taxon>
        <taxon>Actinomycetes</taxon>
        <taxon>Kitasatosporales</taxon>
        <taxon>Streptomycetaceae</taxon>
        <taxon>Actinacidiphila</taxon>
    </lineage>
</organism>
<feature type="compositionally biased region" description="Low complexity" evidence="1">
    <location>
        <begin position="1"/>
        <end position="15"/>
    </location>
</feature>
<accession>A0A9W4MJT1</accession>
<feature type="region of interest" description="Disordered" evidence="1">
    <location>
        <begin position="1"/>
        <end position="103"/>
    </location>
</feature>
<feature type="compositionally biased region" description="Basic residues" evidence="1">
    <location>
        <begin position="161"/>
        <end position="179"/>
    </location>
</feature>
<evidence type="ECO:0000313" key="2">
    <source>
        <dbReference type="EMBL" id="CAG7655718.1"/>
    </source>
</evidence>
<dbReference type="AlphaFoldDB" id="A0A9W4MJT1"/>
<keyword evidence="3" id="KW-1185">Reference proteome</keyword>
<reference evidence="2" key="1">
    <citation type="submission" date="2021-06" db="EMBL/GenBank/DDBJ databases">
        <authorList>
            <person name="Arsene-Ploetze F."/>
        </authorList>
    </citation>
    <scope>NUCLEOTIDE SEQUENCE</scope>
    <source>
        <strain evidence="2">SBRY1</strain>
    </source>
</reference>
<sequence>MGALGLAGRRGAADPAPRPRPGHLGGAAHALLRPPGRPRGAGRRAARAAPDAGGLGAAGAGRRRRGRRGRAAGQRAAAHRGRCGADPRGAAGAGAPGAADRAGPLQRVAAPALAGRGRHFGARAADDRRAGHPLGCRAARRRQGGLVRVRPGDPAQPARLTRPRRRPRAGRRRGRGGVS</sequence>
<gene>
    <name evidence="2" type="ORF">SBRY_70216</name>
</gene>